<dbReference type="InterPro" id="IPR009003">
    <property type="entry name" value="Peptidase_S1_PA"/>
</dbReference>
<comment type="similarity">
    <text evidence="1">Belongs to the peptidase S1C family.</text>
</comment>
<dbReference type="STRING" id="1581557.BN1208_0745"/>
<dbReference type="Pfam" id="PF13181">
    <property type="entry name" value="TPR_8"/>
    <property type="match status" value="1"/>
</dbReference>
<dbReference type="SMART" id="SM00028">
    <property type="entry name" value="TPR"/>
    <property type="match status" value="1"/>
</dbReference>
<dbReference type="GO" id="GO:0006508">
    <property type="term" value="P:proteolysis"/>
    <property type="evidence" value="ECO:0007669"/>
    <property type="project" value="UniProtKB-KW"/>
</dbReference>
<proteinExistence type="inferred from homology"/>
<dbReference type="InterPro" id="IPR001940">
    <property type="entry name" value="Peptidase_S1C"/>
</dbReference>
<evidence type="ECO:0000256" key="3">
    <source>
        <dbReference type="ARBA" id="ARBA00022801"/>
    </source>
</evidence>
<keyword evidence="3" id="KW-0378">Hydrolase</keyword>
<evidence type="ECO:0000313" key="6">
    <source>
        <dbReference type="Proteomes" id="UP000064007"/>
    </source>
</evidence>
<dbReference type="HOGENOM" id="CLU_069796_0_0_4"/>
<evidence type="ECO:0000256" key="1">
    <source>
        <dbReference type="ARBA" id="ARBA00010541"/>
    </source>
</evidence>
<dbReference type="InterPro" id="IPR043504">
    <property type="entry name" value="Peptidase_S1_PA_chymotrypsin"/>
</dbReference>
<evidence type="ECO:0000256" key="4">
    <source>
        <dbReference type="PROSITE-ProRule" id="PRU00339"/>
    </source>
</evidence>
<accession>A0A0D6EVV4</accession>
<dbReference type="EMBL" id="LN827929">
    <property type="protein sequence ID" value="CEZ19631.1"/>
    <property type="molecule type" value="Genomic_DNA"/>
</dbReference>
<evidence type="ECO:0000313" key="5">
    <source>
        <dbReference type="EMBL" id="CEZ19631.1"/>
    </source>
</evidence>
<dbReference type="Proteomes" id="UP000064007">
    <property type="component" value="Chromosome 1"/>
</dbReference>
<dbReference type="SUPFAM" id="SSF50494">
    <property type="entry name" value="Trypsin-like serine proteases"/>
    <property type="match status" value="1"/>
</dbReference>
<keyword evidence="2" id="KW-0645">Protease</keyword>
<dbReference type="Gene3D" id="1.25.40.10">
    <property type="entry name" value="Tetratricopeptide repeat domain"/>
    <property type="match status" value="1"/>
</dbReference>
<dbReference type="InterPro" id="IPR011990">
    <property type="entry name" value="TPR-like_helical_dom_sf"/>
</dbReference>
<dbReference type="SUPFAM" id="SSF48452">
    <property type="entry name" value="TPR-like"/>
    <property type="match status" value="1"/>
</dbReference>
<dbReference type="KEGG" id="mbat:BN1208_0745"/>
<dbReference type="PRINTS" id="PR00834">
    <property type="entry name" value="PROTEASES2C"/>
</dbReference>
<gene>
    <name evidence="5" type="ORF">BN1208_0745</name>
</gene>
<protein>
    <submittedName>
        <fullName evidence="5">TPR repeat-containing protein</fullName>
    </submittedName>
</protein>
<dbReference type="InterPro" id="IPR051201">
    <property type="entry name" value="Chloro_Bact_Ser_Proteases"/>
</dbReference>
<keyword evidence="6" id="KW-1185">Reference proteome</keyword>
<reference evidence="6" key="1">
    <citation type="submission" date="2014-12" db="EMBL/GenBank/DDBJ databases">
        <authorList>
            <person name="Salcher M.M."/>
        </authorList>
    </citation>
    <scope>NUCLEOTIDE SEQUENCE [LARGE SCALE GENOMIC DNA]</scope>
    <source>
        <strain evidence="6">MMS-10A-171</strain>
    </source>
</reference>
<dbReference type="PROSITE" id="PS50005">
    <property type="entry name" value="TPR"/>
    <property type="match status" value="1"/>
</dbReference>
<dbReference type="GO" id="GO:0004252">
    <property type="term" value="F:serine-type endopeptidase activity"/>
    <property type="evidence" value="ECO:0007669"/>
    <property type="project" value="InterPro"/>
</dbReference>
<organism evidence="5 6">
    <name type="scientific">Candidatus Methylopumilus planktonicus</name>
    <dbReference type="NCBI Taxonomy" id="1581557"/>
    <lineage>
        <taxon>Bacteria</taxon>
        <taxon>Pseudomonadati</taxon>
        <taxon>Pseudomonadota</taxon>
        <taxon>Betaproteobacteria</taxon>
        <taxon>Nitrosomonadales</taxon>
        <taxon>Methylophilaceae</taxon>
        <taxon>Candidatus Methylopumilus</taxon>
    </lineage>
</organism>
<dbReference type="AlphaFoldDB" id="A0A0D6EVV4"/>
<evidence type="ECO:0000256" key="2">
    <source>
        <dbReference type="ARBA" id="ARBA00022670"/>
    </source>
</evidence>
<dbReference type="InterPro" id="IPR019734">
    <property type="entry name" value="TPR_rpt"/>
</dbReference>
<keyword evidence="4" id="KW-0802">TPR repeat</keyword>
<dbReference type="Gene3D" id="2.40.10.10">
    <property type="entry name" value="Trypsin-like serine proteases"/>
    <property type="match status" value="2"/>
</dbReference>
<dbReference type="OrthoDB" id="8559597at2"/>
<dbReference type="PANTHER" id="PTHR43343">
    <property type="entry name" value="PEPTIDASE S12"/>
    <property type="match status" value="1"/>
</dbReference>
<sequence>MNPFFKFISFILVSAFFYSGNAWSLDKDQLMSSFFSVVMIRGYNDAGGLAYGSGVVVGDNQVITNCHVLRKTKQPWVSQGEETYSATSVKVDHWHDLCLVTTFGMATKPALIGKSTDLKKGQGVIAIGHSSGAPVALTSAGVVKSTYDLDQGKVILSTAQFRMGASGSGLFDTAGRLVGINTFKTSGKNSFYYALPIEWLNALKNKPIETTFPVVGKALWEEEENKKPLFLQIAIPTIKEDWKKLLNISLEWTKKENNNAEAWFELGLANEHLNDLSAAETAYRRSVLLDDQNTDALLRLGFIAKSKDDKKEIKVIQEKISKINPELLEDYYKLVGCSVTCE</sequence>
<name>A0A0D6EVV4_9PROT</name>
<feature type="repeat" description="TPR" evidence="4">
    <location>
        <begin position="260"/>
        <end position="293"/>
    </location>
</feature>
<dbReference type="PANTHER" id="PTHR43343:SF3">
    <property type="entry name" value="PROTEASE DO-LIKE 8, CHLOROPLASTIC"/>
    <property type="match status" value="1"/>
</dbReference>
<dbReference type="Pfam" id="PF13365">
    <property type="entry name" value="Trypsin_2"/>
    <property type="match status" value="1"/>
</dbReference>